<accession>Q5JLG5</accession>
<keyword evidence="2" id="KW-0472">Membrane</keyword>
<reference evidence="5" key="3">
    <citation type="journal article" date="2008" name="Nucleic Acids Res.">
        <title>The rice annotation project database (RAP-DB): 2008 update.</title>
        <authorList>
            <consortium name="The rice annotation project (RAP)"/>
        </authorList>
    </citation>
    <scope>GENOME REANNOTATION</scope>
    <source>
        <strain evidence="5">cv. Nipponbare</strain>
    </source>
</reference>
<reference evidence="4" key="1">
    <citation type="journal article" date="2002" name="Nature">
        <title>The genome sequence and structure of rice chromosome 1.</title>
        <authorList>
            <person name="Sasaki T."/>
            <person name="Matsumoto T."/>
            <person name="Yamamoto K."/>
            <person name="Sakata K."/>
            <person name="Baba T."/>
            <person name="Katayose Y."/>
            <person name="Wu J."/>
            <person name="Niimura Y."/>
            <person name="Cheng Z."/>
            <person name="Nagamura Y."/>
            <person name="Antonio B.A."/>
            <person name="Kanamori H."/>
            <person name="Hosokawa S."/>
            <person name="Masukawa M."/>
            <person name="Arikawa K."/>
            <person name="Chiden Y."/>
            <person name="Hayashi M."/>
            <person name="Okamoto M."/>
            <person name="Ando T."/>
            <person name="Aoki H."/>
            <person name="Arita K."/>
            <person name="Hamada M."/>
            <person name="Harada C."/>
            <person name="Hijishita S."/>
            <person name="Honda M."/>
            <person name="Ichikawa Y."/>
            <person name="Idonuma A."/>
            <person name="Iijima M."/>
            <person name="Ikeda M."/>
            <person name="Ikeno M."/>
            <person name="Itoh S."/>
            <person name="Itoh T."/>
            <person name="Itoh Y."/>
            <person name="Itoh Y."/>
            <person name="Iwabuchi A."/>
            <person name="Kamiya K."/>
            <person name="Karasawa W."/>
            <person name="Katagiri S."/>
            <person name="Kikuta A."/>
            <person name="Kobayashi N."/>
            <person name="Kono I."/>
            <person name="Machita K."/>
            <person name="Maehara T."/>
            <person name="Mizuno H."/>
            <person name="Mizubayashi T."/>
            <person name="Mukai Y."/>
            <person name="Nagasaki H."/>
            <person name="Nakashima M."/>
            <person name="Nakama Y."/>
            <person name="Nakamichi Y."/>
            <person name="Nakamura M."/>
            <person name="Namiki N."/>
            <person name="Negishi M."/>
            <person name="Ohta I."/>
            <person name="Ono N."/>
            <person name="Saji S."/>
            <person name="Sakai K."/>
            <person name="Shibata M."/>
            <person name="Shimokawa T."/>
            <person name="Shomura A."/>
            <person name="Song J."/>
            <person name="Takazaki Y."/>
            <person name="Terasawa K."/>
            <person name="Tsuji K."/>
            <person name="Waki K."/>
            <person name="Yamagata H."/>
            <person name="Yamane H."/>
            <person name="Yoshiki S."/>
            <person name="Yoshihara R."/>
            <person name="Yukawa K."/>
            <person name="Zhong H."/>
            <person name="Iwama H."/>
            <person name="Endo T."/>
            <person name="Ito H."/>
            <person name="Hahn J.H."/>
            <person name="Kim H.I."/>
            <person name="Eun M.Y."/>
            <person name="Yano M."/>
            <person name="Jiang J."/>
            <person name="Gojobori T."/>
        </authorList>
    </citation>
    <scope>NUCLEOTIDE SEQUENCE</scope>
</reference>
<dbReference type="AlphaFoldDB" id="Q5JLG5"/>
<dbReference type="EMBL" id="AP003445">
    <property type="protein sequence ID" value="BAD87668.1"/>
    <property type="molecule type" value="Genomic_DNA"/>
</dbReference>
<dbReference type="EMBL" id="AP003447">
    <property type="protein sequence ID" value="BAD87691.1"/>
    <property type="molecule type" value="Genomic_DNA"/>
</dbReference>
<evidence type="ECO:0000313" key="4">
    <source>
        <dbReference type="EMBL" id="BAD87691.1"/>
    </source>
</evidence>
<proteinExistence type="predicted"/>
<keyword evidence="2" id="KW-1133">Transmembrane helix</keyword>
<dbReference type="Proteomes" id="UP000000763">
    <property type="component" value="Chromosome 1"/>
</dbReference>
<organism evidence="4">
    <name type="scientific">Oryza sativa subsp. japonica</name>
    <name type="common">Rice</name>
    <dbReference type="NCBI Taxonomy" id="39947"/>
    <lineage>
        <taxon>Eukaryota</taxon>
        <taxon>Viridiplantae</taxon>
        <taxon>Streptophyta</taxon>
        <taxon>Embryophyta</taxon>
        <taxon>Tracheophyta</taxon>
        <taxon>Spermatophyta</taxon>
        <taxon>Magnoliopsida</taxon>
        <taxon>Liliopsida</taxon>
        <taxon>Poales</taxon>
        <taxon>Poaceae</taxon>
        <taxon>BOP clade</taxon>
        <taxon>Oryzoideae</taxon>
        <taxon>Oryzeae</taxon>
        <taxon>Oryzinae</taxon>
        <taxon>Oryza</taxon>
        <taxon>Oryza sativa</taxon>
    </lineage>
</organism>
<protein>
    <submittedName>
        <fullName evidence="4">Stachyose synthase-like protein</fullName>
    </submittedName>
</protein>
<reference evidence="5" key="2">
    <citation type="journal article" date="2005" name="Nature">
        <title>The map-based sequence of the rice genome.</title>
        <authorList>
            <consortium name="International rice genome sequencing project (IRGSP)"/>
            <person name="Matsumoto T."/>
            <person name="Wu J."/>
            <person name="Kanamori H."/>
            <person name="Katayose Y."/>
            <person name="Fujisawa M."/>
            <person name="Namiki N."/>
            <person name="Mizuno H."/>
            <person name="Yamamoto K."/>
            <person name="Antonio B.A."/>
            <person name="Baba T."/>
            <person name="Sakata K."/>
            <person name="Nagamura Y."/>
            <person name="Aoki H."/>
            <person name="Arikawa K."/>
            <person name="Arita K."/>
            <person name="Bito T."/>
            <person name="Chiden Y."/>
            <person name="Fujitsuka N."/>
            <person name="Fukunaka R."/>
            <person name="Hamada M."/>
            <person name="Harada C."/>
            <person name="Hayashi A."/>
            <person name="Hijishita S."/>
            <person name="Honda M."/>
            <person name="Hosokawa S."/>
            <person name="Ichikawa Y."/>
            <person name="Idonuma A."/>
            <person name="Iijima M."/>
            <person name="Ikeda M."/>
            <person name="Ikeno M."/>
            <person name="Ito K."/>
            <person name="Ito S."/>
            <person name="Ito T."/>
            <person name="Ito Y."/>
            <person name="Ito Y."/>
            <person name="Iwabuchi A."/>
            <person name="Kamiya K."/>
            <person name="Karasawa W."/>
            <person name="Kurita K."/>
            <person name="Katagiri S."/>
            <person name="Kikuta A."/>
            <person name="Kobayashi H."/>
            <person name="Kobayashi N."/>
            <person name="Machita K."/>
            <person name="Maehara T."/>
            <person name="Masukawa M."/>
            <person name="Mizubayashi T."/>
            <person name="Mukai Y."/>
            <person name="Nagasaki H."/>
            <person name="Nagata Y."/>
            <person name="Naito S."/>
            <person name="Nakashima M."/>
            <person name="Nakama Y."/>
            <person name="Nakamichi Y."/>
            <person name="Nakamura M."/>
            <person name="Meguro A."/>
            <person name="Negishi M."/>
            <person name="Ohta I."/>
            <person name="Ohta T."/>
            <person name="Okamoto M."/>
            <person name="Ono N."/>
            <person name="Saji S."/>
            <person name="Sakaguchi M."/>
            <person name="Sakai K."/>
            <person name="Shibata M."/>
            <person name="Shimokawa T."/>
            <person name="Song J."/>
            <person name="Takazaki Y."/>
            <person name="Terasawa K."/>
            <person name="Tsugane M."/>
            <person name="Tsuji K."/>
            <person name="Ueda S."/>
            <person name="Waki K."/>
            <person name="Yamagata H."/>
            <person name="Yamamoto M."/>
            <person name="Yamamoto S."/>
            <person name="Yamane H."/>
            <person name="Yoshiki S."/>
            <person name="Yoshihara R."/>
            <person name="Yukawa K."/>
            <person name="Zhong H."/>
            <person name="Yano M."/>
            <person name="Yuan Q."/>
            <person name="Ouyang S."/>
            <person name="Liu J."/>
            <person name="Jones K.M."/>
            <person name="Gansberger K."/>
            <person name="Moffat K."/>
            <person name="Hill J."/>
            <person name="Bera J."/>
            <person name="Fadrosh D."/>
            <person name="Jin S."/>
            <person name="Johri S."/>
            <person name="Kim M."/>
            <person name="Overton L."/>
            <person name="Reardon M."/>
            <person name="Tsitrin T."/>
            <person name="Vuong H."/>
            <person name="Weaver B."/>
            <person name="Ciecko A."/>
            <person name="Tallon L."/>
            <person name="Jackson J."/>
            <person name="Pai G."/>
            <person name="Aken S.V."/>
            <person name="Utterback T."/>
            <person name="Reidmuller S."/>
            <person name="Feldblyum T."/>
            <person name="Hsiao J."/>
            <person name="Zismann V."/>
            <person name="Iobst S."/>
            <person name="de Vazeille A.R."/>
            <person name="Buell C.R."/>
            <person name="Ying K."/>
            <person name="Li Y."/>
            <person name="Lu T."/>
            <person name="Huang Y."/>
            <person name="Zhao Q."/>
            <person name="Feng Q."/>
            <person name="Zhang L."/>
            <person name="Zhu J."/>
            <person name="Weng Q."/>
            <person name="Mu J."/>
            <person name="Lu Y."/>
            <person name="Fan D."/>
            <person name="Liu Y."/>
            <person name="Guan J."/>
            <person name="Zhang Y."/>
            <person name="Yu S."/>
            <person name="Liu X."/>
            <person name="Zhang Y."/>
            <person name="Hong G."/>
            <person name="Han B."/>
            <person name="Choisne N."/>
            <person name="Demange N."/>
            <person name="Orjeda G."/>
            <person name="Samain S."/>
            <person name="Cattolico L."/>
            <person name="Pelletier E."/>
            <person name="Couloux A."/>
            <person name="Segurens B."/>
            <person name="Wincker P."/>
            <person name="D'Hont A."/>
            <person name="Scarpelli C."/>
            <person name="Weissenbach J."/>
            <person name="Salanoubat M."/>
            <person name="Quetier F."/>
            <person name="Yu Y."/>
            <person name="Kim H.R."/>
            <person name="Rambo T."/>
            <person name="Currie J."/>
            <person name="Collura K."/>
            <person name="Luo M."/>
            <person name="Yang T."/>
            <person name="Ammiraju J.S.S."/>
            <person name="Engler F."/>
            <person name="Soderlund C."/>
            <person name="Wing R.A."/>
            <person name="Palmer L.E."/>
            <person name="de la Bastide M."/>
            <person name="Spiegel L."/>
            <person name="Nascimento L."/>
            <person name="Zutavern T."/>
            <person name="O'Shaughnessy A."/>
            <person name="Dike S."/>
            <person name="Dedhia N."/>
            <person name="Preston R."/>
            <person name="Balija V."/>
            <person name="McCombie W.R."/>
            <person name="Chow T."/>
            <person name="Chen H."/>
            <person name="Chung M."/>
            <person name="Chen C."/>
            <person name="Shaw J."/>
            <person name="Wu H."/>
            <person name="Hsiao K."/>
            <person name="Chao Y."/>
            <person name="Chu M."/>
            <person name="Cheng C."/>
            <person name="Hour A."/>
            <person name="Lee P."/>
            <person name="Lin S."/>
            <person name="Lin Y."/>
            <person name="Liou J."/>
            <person name="Liu S."/>
            <person name="Hsing Y."/>
            <person name="Raghuvanshi S."/>
            <person name="Mohanty A."/>
            <person name="Bharti A.K."/>
            <person name="Gaur A."/>
            <person name="Gupta V."/>
            <person name="Kumar D."/>
            <person name="Ravi V."/>
            <person name="Vij S."/>
            <person name="Kapur A."/>
            <person name="Khurana P."/>
            <person name="Khurana P."/>
            <person name="Khurana J.P."/>
            <person name="Tyagi A.K."/>
            <person name="Gaikwad K."/>
            <person name="Singh A."/>
            <person name="Dalal V."/>
            <person name="Srivastava S."/>
            <person name="Dixit A."/>
            <person name="Pal A.K."/>
            <person name="Ghazi I.A."/>
            <person name="Yadav M."/>
            <person name="Pandit A."/>
            <person name="Bhargava A."/>
            <person name="Sureshbabu K."/>
            <person name="Batra K."/>
            <person name="Sharma T.R."/>
            <person name="Mohapatra T."/>
            <person name="Singh N.K."/>
            <person name="Messing J."/>
            <person name="Nelson A.B."/>
            <person name="Fuks G."/>
            <person name="Kavchok S."/>
            <person name="Keizer G."/>
            <person name="Linton E."/>
            <person name="Llaca V."/>
            <person name="Song R."/>
            <person name="Tanyolac B."/>
            <person name="Young S."/>
            <person name="Ho-Il K."/>
            <person name="Hahn J.H."/>
            <person name="Sangsakoo G."/>
            <person name="Vanavichit A."/>
            <person name="de Mattos Luiz.A.T."/>
            <person name="Zimmer P.D."/>
            <person name="Malone G."/>
            <person name="Dellagostin O."/>
            <person name="de Oliveira A.C."/>
            <person name="Bevan M."/>
            <person name="Bancroft I."/>
            <person name="Minx P."/>
            <person name="Cordum H."/>
            <person name="Wilson R."/>
            <person name="Cheng Z."/>
            <person name="Jin W."/>
            <person name="Jiang J."/>
            <person name="Leong S.A."/>
            <person name="Iwama H."/>
            <person name="Gojobori T."/>
            <person name="Itoh T."/>
            <person name="Niimura Y."/>
            <person name="Fujii Y."/>
            <person name="Habara T."/>
            <person name="Sakai H."/>
            <person name="Sato Y."/>
            <person name="Wilson G."/>
            <person name="Kumar K."/>
            <person name="McCouch S."/>
            <person name="Juretic N."/>
            <person name="Hoen D."/>
            <person name="Wright S."/>
            <person name="Bruskiewich R."/>
            <person name="Bureau T."/>
            <person name="Miyao A."/>
            <person name="Hirochika H."/>
            <person name="Nishikawa T."/>
            <person name="Kadowaki K."/>
            <person name="Sugiura M."/>
            <person name="Burr B."/>
            <person name="Sasaki T."/>
        </authorList>
    </citation>
    <scope>NUCLEOTIDE SEQUENCE [LARGE SCALE GENOMIC DNA]</scope>
    <source>
        <strain evidence="5">cv. Nipponbare</strain>
    </source>
</reference>
<name>Q5JLG5_ORYSJ</name>
<feature type="region of interest" description="Disordered" evidence="1">
    <location>
        <begin position="302"/>
        <end position="330"/>
    </location>
</feature>
<feature type="transmembrane region" description="Helical" evidence="2">
    <location>
        <begin position="106"/>
        <end position="131"/>
    </location>
</feature>
<keyword evidence="2" id="KW-0812">Transmembrane</keyword>
<dbReference type="Proteomes" id="UP000817658">
    <property type="component" value="Chromosome 1"/>
</dbReference>
<evidence type="ECO:0000313" key="3">
    <source>
        <dbReference type="EMBL" id="BAD87668.1"/>
    </source>
</evidence>
<sequence>MTLITPPCCLLLDTLGAHADLLLIAHFPDELNLSMMEKDGDAVESLAVDLEAMVGSMENAGPNPRLSIIIATLCVDCPDMKVVRFLLNCPDCPPSVDDFTVVCLSIFLFCVLTASVIVLKACVYAALAALVPSKIRAKMGSSRMARTSWDSSTLTAVRVAAVGEDLGDVAAVLLPNAGKVPGRRRDINVIHGGEAAEEERRRVGARGEAAEEWHGWSRTEDGELDVPAAESGLREDTTDDGVIEDGEDKLGELDLDSGGSLGGGGLVVEVEGVRVAALVGLGVLDGGHEGVGDGGFIGVEAKEEEAETEGSLSRETTKQRSRALSWMRGE</sequence>
<evidence type="ECO:0000313" key="5">
    <source>
        <dbReference type="Proteomes" id="UP000000763"/>
    </source>
</evidence>
<evidence type="ECO:0000256" key="2">
    <source>
        <dbReference type="SAM" id="Phobius"/>
    </source>
</evidence>
<evidence type="ECO:0000256" key="1">
    <source>
        <dbReference type="SAM" id="MobiDB-lite"/>
    </source>
</evidence>
<gene>
    <name evidence="3" type="ORF">OJ1029_F04.1</name>
    <name evidence="4" type="ORF">OJ1619_F12.22</name>
</gene>